<protein>
    <submittedName>
        <fullName evidence="2">Uncharacterized protein</fullName>
    </submittedName>
</protein>
<organism evidence="2 3">
    <name type="scientific">Sphaerobolus stellatus (strain SS14)</name>
    <dbReference type="NCBI Taxonomy" id="990650"/>
    <lineage>
        <taxon>Eukaryota</taxon>
        <taxon>Fungi</taxon>
        <taxon>Dikarya</taxon>
        <taxon>Basidiomycota</taxon>
        <taxon>Agaricomycotina</taxon>
        <taxon>Agaricomycetes</taxon>
        <taxon>Phallomycetidae</taxon>
        <taxon>Geastrales</taxon>
        <taxon>Sphaerobolaceae</taxon>
        <taxon>Sphaerobolus</taxon>
    </lineage>
</organism>
<sequence>MSKATPGRLSKKPTLGERLRPGAAIRKKSGEFLTDLGKTMDNYLAQATPDDPVHLENHQVFQNNQVLYNKAEAAEKNLSFMARASGGAAVADVWSKPYTSLQKAKDERKAASEEALRQRNQVSGVLQQHQHLRQRPTENATENPLGGHIIPPEELNNITSNTDATSSNDGFRFAPMPTPTSVTKRVEVDDGLKPGPGRRRVGKQP</sequence>
<keyword evidence="3" id="KW-1185">Reference proteome</keyword>
<proteinExistence type="predicted"/>
<feature type="region of interest" description="Disordered" evidence="1">
    <location>
        <begin position="1"/>
        <end position="23"/>
    </location>
</feature>
<reference evidence="2 3" key="1">
    <citation type="submission" date="2014-06" db="EMBL/GenBank/DDBJ databases">
        <title>Evolutionary Origins and Diversification of the Mycorrhizal Mutualists.</title>
        <authorList>
            <consortium name="DOE Joint Genome Institute"/>
            <consortium name="Mycorrhizal Genomics Consortium"/>
            <person name="Kohler A."/>
            <person name="Kuo A."/>
            <person name="Nagy L.G."/>
            <person name="Floudas D."/>
            <person name="Copeland A."/>
            <person name="Barry K.W."/>
            <person name="Cichocki N."/>
            <person name="Veneault-Fourrey C."/>
            <person name="LaButti K."/>
            <person name="Lindquist E.A."/>
            <person name="Lipzen A."/>
            <person name="Lundell T."/>
            <person name="Morin E."/>
            <person name="Murat C."/>
            <person name="Riley R."/>
            <person name="Ohm R."/>
            <person name="Sun H."/>
            <person name="Tunlid A."/>
            <person name="Henrissat B."/>
            <person name="Grigoriev I.V."/>
            <person name="Hibbett D.S."/>
            <person name="Martin F."/>
        </authorList>
    </citation>
    <scope>NUCLEOTIDE SEQUENCE [LARGE SCALE GENOMIC DNA]</scope>
    <source>
        <strain evidence="2 3">SS14</strain>
    </source>
</reference>
<feature type="non-terminal residue" evidence="2">
    <location>
        <position position="1"/>
    </location>
</feature>
<gene>
    <name evidence="2" type="ORF">M422DRAFT_71684</name>
</gene>
<evidence type="ECO:0000313" key="3">
    <source>
        <dbReference type="Proteomes" id="UP000054279"/>
    </source>
</evidence>
<accession>A0A0C9UE81</accession>
<feature type="compositionally biased region" description="Basic residues" evidence="1">
    <location>
        <begin position="196"/>
        <end position="205"/>
    </location>
</feature>
<dbReference type="Proteomes" id="UP000054279">
    <property type="component" value="Unassembled WGS sequence"/>
</dbReference>
<evidence type="ECO:0000256" key="1">
    <source>
        <dbReference type="SAM" id="MobiDB-lite"/>
    </source>
</evidence>
<dbReference type="AlphaFoldDB" id="A0A0C9UE81"/>
<feature type="region of interest" description="Disordered" evidence="1">
    <location>
        <begin position="105"/>
        <end position="205"/>
    </location>
</feature>
<feature type="compositionally biased region" description="Polar residues" evidence="1">
    <location>
        <begin position="118"/>
        <end position="129"/>
    </location>
</feature>
<dbReference type="EMBL" id="KN837338">
    <property type="protein sequence ID" value="KIJ27332.1"/>
    <property type="molecule type" value="Genomic_DNA"/>
</dbReference>
<dbReference type="HOGENOM" id="CLU_1372982_0_0_1"/>
<feature type="compositionally biased region" description="Basic and acidic residues" evidence="1">
    <location>
        <begin position="105"/>
        <end position="117"/>
    </location>
</feature>
<name>A0A0C9UE81_SPHS4</name>
<evidence type="ECO:0000313" key="2">
    <source>
        <dbReference type="EMBL" id="KIJ27332.1"/>
    </source>
</evidence>
<feature type="compositionally biased region" description="Polar residues" evidence="1">
    <location>
        <begin position="156"/>
        <end position="169"/>
    </location>
</feature>